<keyword evidence="5" id="KW-1185">Reference proteome</keyword>
<dbReference type="Pfam" id="PF20434">
    <property type="entry name" value="BD-FAE"/>
    <property type="match status" value="1"/>
</dbReference>
<accession>A0AB34IML2</accession>
<dbReference type="GO" id="GO:0016787">
    <property type="term" value="F:hydrolase activity"/>
    <property type="evidence" value="ECO:0007669"/>
    <property type="project" value="UniProtKB-KW"/>
</dbReference>
<feature type="transmembrane region" description="Helical" evidence="2">
    <location>
        <begin position="43"/>
        <end position="64"/>
    </location>
</feature>
<dbReference type="AlphaFoldDB" id="A0AB34IML2"/>
<gene>
    <name evidence="4" type="ORF">AB1Y20_013152</name>
</gene>
<evidence type="ECO:0000256" key="2">
    <source>
        <dbReference type="SAM" id="Phobius"/>
    </source>
</evidence>
<evidence type="ECO:0000259" key="3">
    <source>
        <dbReference type="Pfam" id="PF20434"/>
    </source>
</evidence>
<feature type="transmembrane region" description="Helical" evidence="2">
    <location>
        <begin position="70"/>
        <end position="96"/>
    </location>
</feature>
<keyword evidence="2" id="KW-0472">Membrane</keyword>
<dbReference type="PANTHER" id="PTHR48081:SF33">
    <property type="entry name" value="KYNURENINE FORMAMIDASE"/>
    <property type="match status" value="1"/>
</dbReference>
<dbReference type="InterPro" id="IPR050300">
    <property type="entry name" value="GDXG_lipolytic_enzyme"/>
</dbReference>
<protein>
    <recommendedName>
        <fullName evidence="3">BD-FAE-like domain-containing protein</fullName>
    </recommendedName>
</protein>
<organism evidence="4 5">
    <name type="scientific">Prymnesium parvum</name>
    <name type="common">Toxic golden alga</name>
    <dbReference type="NCBI Taxonomy" id="97485"/>
    <lineage>
        <taxon>Eukaryota</taxon>
        <taxon>Haptista</taxon>
        <taxon>Haptophyta</taxon>
        <taxon>Prymnesiophyceae</taxon>
        <taxon>Prymnesiales</taxon>
        <taxon>Prymnesiaceae</taxon>
        <taxon>Prymnesium</taxon>
    </lineage>
</organism>
<reference evidence="4 5" key="1">
    <citation type="journal article" date="2024" name="Science">
        <title>Giant polyketide synthase enzymes in the biosynthesis of giant marine polyether toxins.</title>
        <authorList>
            <person name="Fallon T.R."/>
            <person name="Shende V.V."/>
            <person name="Wierzbicki I.H."/>
            <person name="Pendleton A.L."/>
            <person name="Watervoot N.F."/>
            <person name="Auber R.P."/>
            <person name="Gonzalez D.J."/>
            <person name="Wisecaver J.H."/>
            <person name="Moore B.S."/>
        </authorList>
    </citation>
    <scope>NUCLEOTIDE SEQUENCE [LARGE SCALE GENOMIC DNA]</scope>
    <source>
        <strain evidence="4 5">12B1</strain>
    </source>
</reference>
<keyword evidence="1" id="KW-0378">Hydrolase</keyword>
<keyword evidence="2" id="KW-1133">Transmembrane helix</keyword>
<sequence length="467" mass="50486">MAAPLHVRRFSTDPPLSRRASIPTVICRAAKHAYRWSTSLRPLILELVFPQVIIGSTHAGRIFFGYGVTWLVMLLRMAFFATALLPGFLQLIYYYVRSHEVVRGVRFGGNARNSLDMYVPSGANKAPVFIFFTGGAWIIGYKAWGALLGKTLCSCGVLVVCPDYRNFPNGRVGDMLVDVDGAIDWVFSHIETYGGDAANVTLGGQSAGAHLAALALVRRCQLSVPTTRGKARVERLSQAAMTDIPDLQHEVGGWWPSQFKACVLISGAFDLVSLSPHMHARGLSTAVMHAIFHVSDDLAAAAASGNNIDADGCPRPNRTTTFDARAVLPKSSLLSEMALDEAARRLRACSPTLLVEHFASSPAASLLGQLPPITLLHGTSDKTCPHAQSECFHANLLRAGVAPDRCVLKLFEGKTHTSPILEDPMSGNDPMLVDLVHAILGRPAEGTTSRPLCPKILVDFARWVGPF</sequence>
<dbReference type="Gene3D" id="3.40.50.1820">
    <property type="entry name" value="alpha/beta hydrolase"/>
    <property type="match status" value="1"/>
</dbReference>
<feature type="domain" description="BD-FAE-like" evidence="3">
    <location>
        <begin position="115"/>
        <end position="220"/>
    </location>
</feature>
<evidence type="ECO:0000313" key="4">
    <source>
        <dbReference type="EMBL" id="KAL1500495.1"/>
    </source>
</evidence>
<dbReference type="InterPro" id="IPR029058">
    <property type="entry name" value="AB_hydrolase_fold"/>
</dbReference>
<comment type="caution">
    <text evidence="4">The sequence shown here is derived from an EMBL/GenBank/DDBJ whole genome shotgun (WGS) entry which is preliminary data.</text>
</comment>
<dbReference type="SUPFAM" id="SSF53474">
    <property type="entry name" value="alpha/beta-Hydrolases"/>
    <property type="match status" value="1"/>
</dbReference>
<dbReference type="EMBL" id="JBGBPQ010000023">
    <property type="protein sequence ID" value="KAL1500495.1"/>
    <property type="molecule type" value="Genomic_DNA"/>
</dbReference>
<evidence type="ECO:0000256" key="1">
    <source>
        <dbReference type="ARBA" id="ARBA00022801"/>
    </source>
</evidence>
<name>A0AB34IML2_PRYPA</name>
<dbReference type="PANTHER" id="PTHR48081">
    <property type="entry name" value="AB HYDROLASE SUPERFAMILY PROTEIN C4A8.06C"/>
    <property type="match status" value="1"/>
</dbReference>
<dbReference type="Proteomes" id="UP001515480">
    <property type="component" value="Unassembled WGS sequence"/>
</dbReference>
<dbReference type="InterPro" id="IPR049492">
    <property type="entry name" value="BD-FAE-like_dom"/>
</dbReference>
<keyword evidence="2" id="KW-0812">Transmembrane</keyword>
<evidence type="ECO:0000313" key="5">
    <source>
        <dbReference type="Proteomes" id="UP001515480"/>
    </source>
</evidence>
<proteinExistence type="predicted"/>